<proteinExistence type="predicted"/>
<name>A0A6M8EGQ5_9BACT</name>
<organism evidence="1 2">
    <name type="scientific">Arcobacter acticola</name>
    <dbReference type="NCBI Taxonomy" id="1849015"/>
    <lineage>
        <taxon>Bacteria</taxon>
        <taxon>Pseudomonadati</taxon>
        <taxon>Campylobacterota</taxon>
        <taxon>Epsilonproteobacteria</taxon>
        <taxon>Campylobacterales</taxon>
        <taxon>Arcobacteraceae</taxon>
        <taxon>Arcobacter</taxon>
    </lineage>
</organism>
<protein>
    <submittedName>
        <fullName evidence="1">Uncharacterized protein</fullName>
    </submittedName>
</protein>
<gene>
    <name evidence="1" type="ORF">AACT_0592</name>
</gene>
<keyword evidence="2" id="KW-1185">Reference proteome</keyword>
<evidence type="ECO:0000313" key="1">
    <source>
        <dbReference type="EMBL" id="QKE27798.1"/>
    </source>
</evidence>
<accession>A0A6M8EGQ5</accession>
<dbReference type="RefSeq" id="WP_172124834.1">
    <property type="nucleotide sequence ID" value="NZ_CP042652.1"/>
</dbReference>
<evidence type="ECO:0000313" key="2">
    <source>
        <dbReference type="Proteomes" id="UP000503483"/>
    </source>
</evidence>
<dbReference type="KEGG" id="paco:AACT_0592"/>
<reference evidence="1 2" key="1">
    <citation type="submission" date="2019-08" db="EMBL/GenBank/DDBJ databases">
        <title>Complete genome sequence of Arcobacter acticola.</title>
        <authorList>
            <person name="Miller W."/>
        </authorList>
    </citation>
    <scope>NUCLEOTIDE SEQUENCE [LARGE SCALE GENOMIC DNA]</scope>
    <source>
        <strain evidence="1 2">KCTC 52212</strain>
    </source>
</reference>
<dbReference type="EMBL" id="CP042652">
    <property type="protein sequence ID" value="QKE27798.1"/>
    <property type="molecule type" value="Genomic_DNA"/>
</dbReference>
<dbReference type="Proteomes" id="UP000503483">
    <property type="component" value="Chromosome"/>
</dbReference>
<sequence>MLITLDIKNESKKESFLNFLSTLDYIEIKSQEEEKQPNSKKDKFNEFAGLWENKNIDLQTIREKAWK</sequence>
<dbReference type="AlphaFoldDB" id="A0A6M8EGQ5"/>